<comment type="caution">
    <text evidence="1">The sequence shown here is derived from an EMBL/GenBank/DDBJ whole genome shotgun (WGS) entry which is preliminary data.</text>
</comment>
<sequence length="83" mass="9582">MVLRLKCFNNQSGFLTVEQTLRELGHGTWTIRNTLRELYESVANITFKLATLVGRDEFGHFKACYSPIAEILRNGFRCLVIME</sequence>
<reference evidence="1" key="1">
    <citation type="submission" date="2020-08" db="EMBL/GenBank/DDBJ databases">
        <title>Multicomponent nature underlies the extraordinary mechanical properties of spider dragline silk.</title>
        <authorList>
            <person name="Kono N."/>
            <person name="Nakamura H."/>
            <person name="Mori M."/>
            <person name="Yoshida Y."/>
            <person name="Ohtoshi R."/>
            <person name="Malay A.D."/>
            <person name="Moran D.A.P."/>
            <person name="Tomita M."/>
            <person name="Numata K."/>
            <person name="Arakawa K."/>
        </authorList>
    </citation>
    <scope>NUCLEOTIDE SEQUENCE</scope>
</reference>
<dbReference type="Proteomes" id="UP000887013">
    <property type="component" value="Unassembled WGS sequence"/>
</dbReference>
<evidence type="ECO:0000313" key="1">
    <source>
        <dbReference type="EMBL" id="GFU47969.1"/>
    </source>
</evidence>
<gene>
    <name evidence="1" type="ORF">NPIL_352301</name>
</gene>
<name>A0A8X6UQ99_NEPPI</name>
<accession>A0A8X6UQ99</accession>
<evidence type="ECO:0000313" key="2">
    <source>
        <dbReference type="Proteomes" id="UP000887013"/>
    </source>
</evidence>
<proteinExistence type="predicted"/>
<protein>
    <submittedName>
        <fullName evidence="1">Uncharacterized protein</fullName>
    </submittedName>
</protein>
<organism evidence="1 2">
    <name type="scientific">Nephila pilipes</name>
    <name type="common">Giant wood spider</name>
    <name type="synonym">Nephila maculata</name>
    <dbReference type="NCBI Taxonomy" id="299642"/>
    <lineage>
        <taxon>Eukaryota</taxon>
        <taxon>Metazoa</taxon>
        <taxon>Ecdysozoa</taxon>
        <taxon>Arthropoda</taxon>
        <taxon>Chelicerata</taxon>
        <taxon>Arachnida</taxon>
        <taxon>Araneae</taxon>
        <taxon>Araneomorphae</taxon>
        <taxon>Entelegynae</taxon>
        <taxon>Araneoidea</taxon>
        <taxon>Nephilidae</taxon>
        <taxon>Nephila</taxon>
    </lineage>
</organism>
<dbReference type="AlphaFoldDB" id="A0A8X6UQ99"/>
<keyword evidence="2" id="KW-1185">Reference proteome</keyword>
<dbReference type="EMBL" id="BMAW01037326">
    <property type="protein sequence ID" value="GFU47969.1"/>
    <property type="molecule type" value="Genomic_DNA"/>
</dbReference>